<name>A0AAN8ZSL5_HALRR</name>
<comment type="caution">
    <text evidence="2">The sequence shown here is derived from an EMBL/GenBank/DDBJ whole genome shotgun (WGS) entry which is preliminary data.</text>
</comment>
<feature type="region of interest" description="Disordered" evidence="1">
    <location>
        <begin position="16"/>
        <end position="54"/>
    </location>
</feature>
<evidence type="ECO:0000313" key="2">
    <source>
        <dbReference type="EMBL" id="KAK7014069.1"/>
    </source>
</evidence>
<evidence type="ECO:0000313" key="3">
    <source>
        <dbReference type="Proteomes" id="UP001381693"/>
    </source>
</evidence>
<dbReference type="Proteomes" id="UP001381693">
    <property type="component" value="Unassembled WGS sequence"/>
</dbReference>
<gene>
    <name evidence="2" type="ORF">SK128_015776</name>
</gene>
<proteinExistence type="predicted"/>
<keyword evidence="3" id="KW-1185">Reference proteome</keyword>
<protein>
    <submittedName>
        <fullName evidence="2">Uncharacterized protein</fullName>
    </submittedName>
</protein>
<evidence type="ECO:0000256" key="1">
    <source>
        <dbReference type="SAM" id="MobiDB-lite"/>
    </source>
</evidence>
<dbReference type="AlphaFoldDB" id="A0AAN8ZSL5"/>
<dbReference type="EMBL" id="JAXCGZ010023305">
    <property type="protein sequence ID" value="KAK7014069.1"/>
    <property type="molecule type" value="Genomic_DNA"/>
</dbReference>
<feature type="non-terminal residue" evidence="2">
    <location>
        <position position="1"/>
    </location>
</feature>
<accession>A0AAN8ZSL5</accession>
<sequence length="74" mass="7975">GTEPYKATLKAMLEEKKNSLNPRVGEGKKTPESNWNGKAVVGDANGGDPEANIEGDASLEEVVTRVRQRQIPTP</sequence>
<organism evidence="2 3">
    <name type="scientific">Halocaridina rubra</name>
    <name type="common">Hawaiian red shrimp</name>
    <dbReference type="NCBI Taxonomy" id="373956"/>
    <lineage>
        <taxon>Eukaryota</taxon>
        <taxon>Metazoa</taxon>
        <taxon>Ecdysozoa</taxon>
        <taxon>Arthropoda</taxon>
        <taxon>Crustacea</taxon>
        <taxon>Multicrustacea</taxon>
        <taxon>Malacostraca</taxon>
        <taxon>Eumalacostraca</taxon>
        <taxon>Eucarida</taxon>
        <taxon>Decapoda</taxon>
        <taxon>Pleocyemata</taxon>
        <taxon>Caridea</taxon>
        <taxon>Atyoidea</taxon>
        <taxon>Atyidae</taxon>
        <taxon>Halocaridina</taxon>
    </lineage>
</organism>
<reference evidence="2 3" key="1">
    <citation type="submission" date="2023-11" db="EMBL/GenBank/DDBJ databases">
        <title>Halocaridina rubra genome assembly.</title>
        <authorList>
            <person name="Smith C."/>
        </authorList>
    </citation>
    <scope>NUCLEOTIDE SEQUENCE [LARGE SCALE GENOMIC DNA]</scope>
    <source>
        <strain evidence="2">EP-1</strain>
        <tissue evidence="2">Whole</tissue>
    </source>
</reference>